<dbReference type="PROSITE" id="PS01130">
    <property type="entry name" value="SLC26A"/>
    <property type="match status" value="1"/>
</dbReference>
<dbReference type="InterPro" id="IPR002645">
    <property type="entry name" value="STAS_dom"/>
</dbReference>
<organism evidence="8 9">
    <name type="scientific">Persicimonas caeni</name>
    <dbReference type="NCBI Taxonomy" id="2292766"/>
    <lineage>
        <taxon>Bacteria</taxon>
        <taxon>Deltaproteobacteria</taxon>
        <taxon>Bradymonadales</taxon>
        <taxon>Bradymonadaceae</taxon>
        <taxon>Persicimonas</taxon>
    </lineage>
</organism>
<keyword evidence="4 6" id="KW-0472">Membrane</keyword>
<feature type="transmembrane region" description="Helical" evidence="6">
    <location>
        <begin position="205"/>
        <end position="223"/>
    </location>
</feature>
<dbReference type="InterPro" id="IPR036513">
    <property type="entry name" value="STAS_dom_sf"/>
</dbReference>
<comment type="subcellular location">
    <subcellularLocation>
        <location evidence="1">Membrane</location>
        <topology evidence="1">Multi-pass membrane protein</topology>
    </subcellularLocation>
</comment>
<keyword evidence="3 6" id="KW-1133">Transmembrane helix</keyword>
<dbReference type="InterPro" id="IPR011547">
    <property type="entry name" value="SLC26A/SulP_dom"/>
</dbReference>
<feature type="transmembrane region" description="Helical" evidence="6">
    <location>
        <begin position="385"/>
        <end position="416"/>
    </location>
</feature>
<dbReference type="GO" id="GO:0008271">
    <property type="term" value="F:secondary active sulfate transmembrane transporter activity"/>
    <property type="evidence" value="ECO:0007669"/>
    <property type="project" value="InterPro"/>
</dbReference>
<evidence type="ECO:0000256" key="4">
    <source>
        <dbReference type="ARBA" id="ARBA00023136"/>
    </source>
</evidence>
<feature type="domain" description="STAS" evidence="7">
    <location>
        <begin position="440"/>
        <end position="555"/>
    </location>
</feature>
<dbReference type="PANTHER" id="PTHR11814">
    <property type="entry name" value="SULFATE TRANSPORTER"/>
    <property type="match status" value="1"/>
</dbReference>
<keyword evidence="9" id="KW-1185">Reference proteome</keyword>
<evidence type="ECO:0000256" key="6">
    <source>
        <dbReference type="SAM" id="Phobius"/>
    </source>
</evidence>
<dbReference type="Gene3D" id="3.30.750.24">
    <property type="entry name" value="STAS domain"/>
    <property type="match status" value="1"/>
</dbReference>
<dbReference type="Pfam" id="PF00916">
    <property type="entry name" value="Sulfate_transp"/>
    <property type="match status" value="1"/>
</dbReference>
<dbReference type="Proteomes" id="UP000315995">
    <property type="component" value="Chromosome"/>
</dbReference>
<evidence type="ECO:0000256" key="3">
    <source>
        <dbReference type="ARBA" id="ARBA00022989"/>
    </source>
</evidence>
<evidence type="ECO:0000256" key="2">
    <source>
        <dbReference type="ARBA" id="ARBA00022692"/>
    </source>
</evidence>
<dbReference type="InterPro" id="IPR001902">
    <property type="entry name" value="SLC26A/SulP_fam"/>
</dbReference>
<dbReference type="Pfam" id="PF01740">
    <property type="entry name" value="STAS"/>
    <property type="match status" value="1"/>
</dbReference>
<dbReference type="InterPro" id="IPR018045">
    <property type="entry name" value="S04_transporter_CS"/>
</dbReference>
<feature type="transmembrane region" description="Helical" evidence="6">
    <location>
        <begin position="26"/>
        <end position="45"/>
    </location>
</feature>
<dbReference type="RefSeq" id="WP_141198455.1">
    <property type="nucleotide sequence ID" value="NZ_CP041186.1"/>
</dbReference>
<keyword evidence="2 6" id="KW-0812">Transmembrane</keyword>
<feature type="transmembrane region" description="Helical" evidence="6">
    <location>
        <begin position="101"/>
        <end position="122"/>
    </location>
</feature>
<feature type="transmembrane region" description="Helical" evidence="6">
    <location>
        <begin position="75"/>
        <end position="95"/>
    </location>
</feature>
<feature type="region of interest" description="Disordered" evidence="5">
    <location>
        <begin position="571"/>
        <end position="594"/>
    </location>
</feature>
<dbReference type="AlphaFoldDB" id="A0A4Y6PVF9"/>
<feature type="transmembrane region" description="Helical" evidence="6">
    <location>
        <begin position="331"/>
        <end position="349"/>
    </location>
</feature>
<dbReference type="SUPFAM" id="SSF52091">
    <property type="entry name" value="SpoIIaa-like"/>
    <property type="match status" value="1"/>
</dbReference>
<evidence type="ECO:0000313" key="8">
    <source>
        <dbReference type="EMBL" id="QDG51977.1"/>
    </source>
</evidence>
<accession>A0A5B8Y7G7</accession>
<accession>A0A4Y6PVF9</accession>
<evidence type="ECO:0000313" key="9">
    <source>
        <dbReference type="Proteomes" id="UP000315995"/>
    </source>
</evidence>
<dbReference type="OrthoDB" id="9769739at2"/>
<dbReference type="GO" id="GO:0016020">
    <property type="term" value="C:membrane"/>
    <property type="evidence" value="ECO:0007669"/>
    <property type="project" value="UniProtKB-SubCell"/>
</dbReference>
<sequence>MERLGQIVTAFRWLPDYNGKRFRGDLAAGLTVGVMLIPQSMAYAMLAGMPAIYGLYASLIPLLIYPLLGTSRHLAVGTVAIDMLIVAAGVGALAQPHTDRYIELAILLALLTGALQIGMGFLRLGFLVNFLSRPVIAGFMSAAPLIIAASQLGNLLGLDLPNTQYIHILFWEAFQQLDQIHMLTLIMGGVSIAVLLGLQFWKPSIPGALLVVIVGIVLDWSLGLEKMGIELVGDIPQGLPSFGFPELTLEGFNGLWATALTLALVQFMGVMSLGKVFAAKHDYSVDANRELIAIGASNFLGSFFRSIPVSGSFSRSAVNEQSGARTPVSNIIAASVIGLTLLLLTDVFYYLPVPVLAAIIMVSAIGLIDVPELRYLLKTKRRDGLIALLTFGCTLAIGIQEGILIGIAASVIAILYRISRPNIAELGHMPGTKDFRSLERNPEAETIKGIYILRVDASLSFANADLIKDKLLESHSHGGDEYRALLIDATGVNDLDTTSAAMLAKVINTLGERDVELYIAGAKGPVRDTIKRAGLHVELGREHFTPTLDLAVQHVLSRWGKEHRYDVHEANGELEGHDETKHDEHKRDETKQEQ</sequence>
<feature type="transmembrane region" description="Helical" evidence="6">
    <location>
        <begin position="51"/>
        <end position="68"/>
    </location>
</feature>
<feature type="transmembrane region" description="Helical" evidence="6">
    <location>
        <begin position="254"/>
        <end position="274"/>
    </location>
</feature>
<evidence type="ECO:0000259" key="7">
    <source>
        <dbReference type="PROSITE" id="PS50801"/>
    </source>
</evidence>
<feature type="transmembrane region" description="Helical" evidence="6">
    <location>
        <begin position="134"/>
        <end position="153"/>
    </location>
</feature>
<feature type="transmembrane region" description="Helical" evidence="6">
    <location>
        <begin position="355"/>
        <end position="373"/>
    </location>
</feature>
<dbReference type="CDD" id="cd07042">
    <property type="entry name" value="STAS_SulP_like_sulfate_transporter"/>
    <property type="match status" value="1"/>
</dbReference>
<dbReference type="EMBL" id="CP041186">
    <property type="protein sequence ID" value="QDG51977.1"/>
    <property type="molecule type" value="Genomic_DNA"/>
</dbReference>
<evidence type="ECO:0000256" key="1">
    <source>
        <dbReference type="ARBA" id="ARBA00004141"/>
    </source>
</evidence>
<protein>
    <submittedName>
        <fullName evidence="8">Sulfate permease</fullName>
    </submittedName>
</protein>
<dbReference type="NCBIfam" id="TIGR00815">
    <property type="entry name" value="sulP"/>
    <property type="match status" value="1"/>
</dbReference>
<reference evidence="8 9" key="1">
    <citation type="submission" date="2019-06" db="EMBL/GenBank/DDBJ databases">
        <title>Persicimonas caeni gen. nov., sp. nov., a predatory bacterium isolated from solar saltern.</title>
        <authorList>
            <person name="Wang S."/>
        </authorList>
    </citation>
    <scope>NUCLEOTIDE SEQUENCE [LARGE SCALE GENOMIC DNA]</scope>
    <source>
        <strain evidence="8 9">YN101</strain>
    </source>
</reference>
<evidence type="ECO:0000256" key="5">
    <source>
        <dbReference type="SAM" id="MobiDB-lite"/>
    </source>
</evidence>
<proteinExistence type="predicted"/>
<dbReference type="PROSITE" id="PS50801">
    <property type="entry name" value="STAS"/>
    <property type="match status" value="1"/>
</dbReference>
<feature type="transmembrane region" description="Helical" evidence="6">
    <location>
        <begin position="180"/>
        <end position="198"/>
    </location>
</feature>
<gene>
    <name evidence="8" type="primary">sulP</name>
    <name evidence="8" type="ORF">FIV42_14885</name>
</gene>
<name>A0A4Y6PVF9_PERCE</name>